<name>A0A9Q9EPK2_9PEZI</name>
<evidence type="ECO:0000313" key="2">
    <source>
        <dbReference type="EMBL" id="USW58185.1"/>
    </source>
</evidence>
<proteinExistence type="predicted"/>
<organism evidence="2 3">
    <name type="scientific">Septoria linicola</name>
    <dbReference type="NCBI Taxonomy" id="215465"/>
    <lineage>
        <taxon>Eukaryota</taxon>
        <taxon>Fungi</taxon>
        <taxon>Dikarya</taxon>
        <taxon>Ascomycota</taxon>
        <taxon>Pezizomycotina</taxon>
        <taxon>Dothideomycetes</taxon>
        <taxon>Dothideomycetidae</taxon>
        <taxon>Mycosphaerellales</taxon>
        <taxon>Mycosphaerellaceae</taxon>
        <taxon>Septoria</taxon>
    </lineage>
</organism>
<feature type="compositionally biased region" description="Polar residues" evidence="1">
    <location>
        <begin position="146"/>
        <end position="155"/>
    </location>
</feature>
<gene>
    <name evidence="2" type="ORF">Slin15195_G115040</name>
</gene>
<feature type="region of interest" description="Disordered" evidence="1">
    <location>
        <begin position="136"/>
        <end position="155"/>
    </location>
</feature>
<accession>A0A9Q9EPK2</accession>
<dbReference type="AlphaFoldDB" id="A0A9Q9EPK2"/>
<sequence length="391" mass="42331">MPQHPSKTWADEERHFLQKCVVEYGCCREILHDLMGRKYGAKYAQEGRGPYTAQRIWDEYTQRKNVGNPIALNRYIYQASGATAYSSNDVTLRSRLDADIHALAAQATGKNSMSGKDQHHIVLGGGQVAAHYADGPLVPGTALPPQASSPSQTTTAAGANTIHIMGQSAAANPSAVGSSMPAPSAALTHGGMPTDGSGSAIRSAKAKVVQKQILSRPKKQLPMIHRDALRMQNGDIFPGARRSQFSEDYVQMDTALYAYGGQVVRFTRLANTYDAMLCDLAICDECEGGRAEPPVDSPYDYSKRSPADYGMPFVHTRRDAKRMLGQATVFIDVAAKDLVELAMPESVDTDVMMFNVDGRQQLADVKICGPRDCPACLAAAVANEQEEESET</sequence>
<feature type="region of interest" description="Disordered" evidence="1">
    <location>
        <begin position="170"/>
        <end position="201"/>
    </location>
</feature>
<evidence type="ECO:0000313" key="3">
    <source>
        <dbReference type="Proteomes" id="UP001056384"/>
    </source>
</evidence>
<protein>
    <submittedName>
        <fullName evidence="2">Uncharacterized protein</fullName>
    </submittedName>
</protein>
<evidence type="ECO:0000256" key="1">
    <source>
        <dbReference type="SAM" id="MobiDB-lite"/>
    </source>
</evidence>
<dbReference type="Proteomes" id="UP001056384">
    <property type="component" value="Chromosome 10"/>
</dbReference>
<dbReference type="EMBL" id="CP099427">
    <property type="protein sequence ID" value="USW58185.1"/>
    <property type="molecule type" value="Genomic_DNA"/>
</dbReference>
<keyword evidence="3" id="KW-1185">Reference proteome</keyword>
<reference evidence="2" key="1">
    <citation type="submission" date="2022-06" db="EMBL/GenBank/DDBJ databases">
        <title>Complete genome sequences of two strains of the flax pathogen Septoria linicola.</title>
        <authorList>
            <person name="Lapalu N."/>
            <person name="Simon A."/>
            <person name="Demenou B."/>
            <person name="Paumier D."/>
            <person name="Guillot M.-P."/>
            <person name="Gout L."/>
            <person name="Valade R."/>
        </authorList>
    </citation>
    <scope>NUCLEOTIDE SEQUENCE</scope>
    <source>
        <strain evidence="2">SE15195</strain>
    </source>
</reference>